<evidence type="ECO:0000256" key="9">
    <source>
        <dbReference type="PROSITE-ProRule" id="PRU10141"/>
    </source>
</evidence>
<evidence type="ECO:0000259" key="10">
    <source>
        <dbReference type="PROSITE" id="PS50011"/>
    </source>
</evidence>
<organism evidence="11 12">
    <name type="scientific">Diplodia intermedia</name>
    <dbReference type="NCBI Taxonomy" id="856260"/>
    <lineage>
        <taxon>Eukaryota</taxon>
        <taxon>Fungi</taxon>
        <taxon>Dikarya</taxon>
        <taxon>Ascomycota</taxon>
        <taxon>Pezizomycotina</taxon>
        <taxon>Dothideomycetes</taxon>
        <taxon>Dothideomycetes incertae sedis</taxon>
        <taxon>Botryosphaeriales</taxon>
        <taxon>Botryosphaeriaceae</taxon>
        <taxon>Diplodia</taxon>
    </lineage>
</organism>
<dbReference type="SMART" id="SM00220">
    <property type="entry name" value="S_TKc"/>
    <property type="match status" value="1"/>
</dbReference>
<evidence type="ECO:0000313" key="12">
    <source>
        <dbReference type="Proteomes" id="UP001521184"/>
    </source>
</evidence>
<feature type="binding site" evidence="9">
    <location>
        <position position="33"/>
    </location>
    <ligand>
        <name>ATP</name>
        <dbReference type="ChEBI" id="CHEBI:30616"/>
    </ligand>
</feature>
<evidence type="ECO:0000256" key="1">
    <source>
        <dbReference type="ARBA" id="ARBA00012513"/>
    </source>
</evidence>
<evidence type="ECO:0000256" key="2">
    <source>
        <dbReference type="ARBA" id="ARBA00022527"/>
    </source>
</evidence>
<reference evidence="11 12" key="1">
    <citation type="journal article" date="2023" name="Plant Dis.">
        <title>First Report of Diplodia intermedia Causing Canker and Dieback Diseases on Apple Trees in Canada.</title>
        <authorList>
            <person name="Ellouze W."/>
            <person name="Ilyukhin E."/>
            <person name="Sulman M."/>
            <person name="Ali S."/>
        </authorList>
    </citation>
    <scope>NUCLEOTIDE SEQUENCE [LARGE SCALE GENOMIC DNA]</scope>
    <source>
        <strain evidence="11 12">M45-28</strain>
    </source>
</reference>
<evidence type="ECO:0000256" key="7">
    <source>
        <dbReference type="ARBA" id="ARBA00047899"/>
    </source>
</evidence>
<protein>
    <recommendedName>
        <fullName evidence="1">non-specific serine/threonine protein kinase</fullName>
        <ecNumber evidence="1">2.7.11.1</ecNumber>
    </recommendedName>
</protein>
<dbReference type="EMBL" id="JAKEKT020000053">
    <property type="protein sequence ID" value="KAL1640228.1"/>
    <property type="molecule type" value="Genomic_DNA"/>
</dbReference>
<evidence type="ECO:0000313" key="11">
    <source>
        <dbReference type="EMBL" id="KAL1640228.1"/>
    </source>
</evidence>
<dbReference type="SUPFAM" id="SSF56112">
    <property type="entry name" value="Protein kinase-like (PK-like)"/>
    <property type="match status" value="1"/>
</dbReference>
<dbReference type="Pfam" id="PF01163">
    <property type="entry name" value="RIO1"/>
    <property type="match status" value="1"/>
</dbReference>
<dbReference type="InterPro" id="IPR017441">
    <property type="entry name" value="Protein_kinase_ATP_BS"/>
</dbReference>
<comment type="caution">
    <text evidence="11">The sequence shown here is derived from an EMBL/GenBank/DDBJ whole genome shotgun (WGS) entry which is preliminary data.</text>
</comment>
<keyword evidence="3" id="KW-0808">Transferase</keyword>
<evidence type="ECO:0000256" key="6">
    <source>
        <dbReference type="ARBA" id="ARBA00022840"/>
    </source>
</evidence>
<evidence type="ECO:0000256" key="5">
    <source>
        <dbReference type="ARBA" id="ARBA00022777"/>
    </source>
</evidence>
<dbReference type="EC" id="2.7.11.1" evidence="1"/>
<sequence length="409" mass="46299">MDASSLSIGARLGEGGSSHVHEVSDGNTTYACKLFFSKDAFEAEKAAYERIERVDALRGRVPKLYSVPVPFVIIMENVRGDSLDDAAISTSERVDIEKQLTETLELLHREAGIYHGDIYARNVIVKDGCAKLLDFSNSVLQENIPESQHEKFAKEDHRALRSIFFEMGKEEAYDEAMRIIDNMRTSCLQQGFNGEEKLAELLPRTGASNKELLDAVITVLPAPPPSIAFWVARRLSWSSRSIEAVKILKSCLARYEMAESTHSISSEEIMELKWHAARFAGRGRHFEHCEKGFSAEELYEDAIAFYLRSDLTPDQRGGADEKVLDLRFELVKQLAGNGRYTAALRVCVRALEEAGVSGREDGEKIIFDFMRTMKSLLEHVEDRELWDRAAKLIQYDGKTFEQCRAEDWR</sequence>
<dbReference type="PROSITE" id="PS50011">
    <property type="entry name" value="PROTEIN_KINASE_DOM"/>
    <property type="match status" value="1"/>
</dbReference>
<comment type="catalytic activity">
    <reaction evidence="8">
        <text>L-seryl-[protein] + ATP = O-phospho-L-seryl-[protein] + ADP + H(+)</text>
        <dbReference type="Rhea" id="RHEA:17989"/>
        <dbReference type="Rhea" id="RHEA-COMP:9863"/>
        <dbReference type="Rhea" id="RHEA-COMP:11604"/>
        <dbReference type="ChEBI" id="CHEBI:15378"/>
        <dbReference type="ChEBI" id="CHEBI:29999"/>
        <dbReference type="ChEBI" id="CHEBI:30616"/>
        <dbReference type="ChEBI" id="CHEBI:83421"/>
        <dbReference type="ChEBI" id="CHEBI:456216"/>
        <dbReference type="EC" id="2.7.11.1"/>
    </reaction>
</comment>
<dbReference type="InterPro" id="IPR000719">
    <property type="entry name" value="Prot_kinase_dom"/>
</dbReference>
<keyword evidence="6 9" id="KW-0067">ATP-binding</keyword>
<feature type="domain" description="Protein kinase" evidence="10">
    <location>
        <begin position="6"/>
        <end position="278"/>
    </location>
</feature>
<dbReference type="InterPro" id="IPR011009">
    <property type="entry name" value="Kinase-like_dom_sf"/>
</dbReference>
<gene>
    <name evidence="11" type="ORF">SLS58_007179</name>
</gene>
<dbReference type="PROSITE" id="PS00107">
    <property type="entry name" value="PROTEIN_KINASE_ATP"/>
    <property type="match status" value="1"/>
</dbReference>
<accession>A0ABR3TL26</accession>
<dbReference type="InterPro" id="IPR018934">
    <property type="entry name" value="RIO_dom"/>
</dbReference>
<evidence type="ECO:0000256" key="4">
    <source>
        <dbReference type="ARBA" id="ARBA00022741"/>
    </source>
</evidence>
<dbReference type="Proteomes" id="UP001521184">
    <property type="component" value="Unassembled WGS sequence"/>
</dbReference>
<evidence type="ECO:0000256" key="8">
    <source>
        <dbReference type="ARBA" id="ARBA00048679"/>
    </source>
</evidence>
<proteinExistence type="predicted"/>
<evidence type="ECO:0000256" key="3">
    <source>
        <dbReference type="ARBA" id="ARBA00022679"/>
    </source>
</evidence>
<keyword evidence="5" id="KW-0418">Kinase</keyword>
<keyword evidence="4 9" id="KW-0547">Nucleotide-binding</keyword>
<keyword evidence="12" id="KW-1185">Reference proteome</keyword>
<comment type="catalytic activity">
    <reaction evidence="7">
        <text>L-threonyl-[protein] + ATP = O-phospho-L-threonyl-[protein] + ADP + H(+)</text>
        <dbReference type="Rhea" id="RHEA:46608"/>
        <dbReference type="Rhea" id="RHEA-COMP:11060"/>
        <dbReference type="Rhea" id="RHEA-COMP:11605"/>
        <dbReference type="ChEBI" id="CHEBI:15378"/>
        <dbReference type="ChEBI" id="CHEBI:30013"/>
        <dbReference type="ChEBI" id="CHEBI:30616"/>
        <dbReference type="ChEBI" id="CHEBI:61977"/>
        <dbReference type="ChEBI" id="CHEBI:456216"/>
        <dbReference type="EC" id="2.7.11.1"/>
    </reaction>
</comment>
<name>A0ABR3TL26_9PEZI</name>
<keyword evidence="2" id="KW-0723">Serine/threonine-protein kinase</keyword>
<dbReference type="Gene3D" id="1.10.510.10">
    <property type="entry name" value="Transferase(Phosphotransferase) domain 1"/>
    <property type="match status" value="1"/>
</dbReference>